<dbReference type="EMBL" id="MN740294">
    <property type="protein sequence ID" value="QHT98660.1"/>
    <property type="molecule type" value="Genomic_DNA"/>
</dbReference>
<protein>
    <submittedName>
        <fullName evidence="1">Uncharacterized protein</fullName>
    </submittedName>
</protein>
<dbReference type="AlphaFoldDB" id="A0A6C0J1K7"/>
<name>A0A6C0J1K7_9ZZZZ</name>
<evidence type="ECO:0000313" key="1">
    <source>
        <dbReference type="EMBL" id="QHT98660.1"/>
    </source>
</evidence>
<accession>A0A6C0J1K7</accession>
<organism evidence="1">
    <name type="scientific">viral metagenome</name>
    <dbReference type="NCBI Taxonomy" id="1070528"/>
    <lineage>
        <taxon>unclassified sequences</taxon>
        <taxon>metagenomes</taxon>
        <taxon>organismal metagenomes</taxon>
    </lineage>
</organism>
<sequence>MSVLPDTSLVAFKAIVNFTNNLFEEFGEEHKCVKLYNHLLSKTTLSHDTAIQKHISCFRTFCIENRESITNFDIENIKGDITYSNRVYLDIKNILKASQKDTQKIIWQHLLIISVILDPTGKAKQILQQQKEESQNVDGEANFLTDIIDKIESNVDPNSSNPMEAVSTIMQSGVFNDLVQGMGSGLHDGSLDLNKLMGTVQNMVTKLNDEVEEDDKNTESVNMINSMMQNLTSNLNKTSENGEMPDIANMLGPMMNAAGEEGQAPDIASMLGPMMNATGEEGQAPDIASMLGPMMNASGEDGQAPDIASMLGPMMNMMGNMNNLENPNSSSTSIEDKISLQLEQAKKNGDI</sequence>
<dbReference type="InterPro" id="IPR045409">
    <property type="entry name" value="DUF5891"/>
</dbReference>
<proteinExistence type="predicted"/>
<dbReference type="Pfam" id="PF19241">
    <property type="entry name" value="DUF5891"/>
    <property type="match status" value="1"/>
</dbReference>
<reference evidence="1" key="1">
    <citation type="journal article" date="2020" name="Nature">
        <title>Giant virus diversity and host interactions through global metagenomics.</title>
        <authorList>
            <person name="Schulz F."/>
            <person name="Roux S."/>
            <person name="Paez-Espino D."/>
            <person name="Jungbluth S."/>
            <person name="Walsh D.A."/>
            <person name="Denef V.J."/>
            <person name="McMahon K.D."/>
            <person name="Konstantinidis K.T."/>
            <person name="Eloe-Fadrosh E.A."/>
            <person name="Kyrpides N.C."/>
            <person name="Woyke T."/>
        </authorList>
    </citation>
    <scope>NUCLEOTIDE SEQUENCE</scope>
    <source>
        <strain evidence="1">GVMAG-M-3300025676-16</strain>
    </source>
</reference>